<evidence type="ECO:0000256" key="1">
    <source>
        <dbReference type="SAM" id="Phobius"/>
    </source>
</evidence>
<name>A0A8T0HSI5_CERPU</name>
<dbReference type="EMBL" id="CM026426">
    <property type="protein sequence ID" value="KAG0573731.1"/>
    <property type="molecule type" value="Genomic_DNA"/>
</dbReference>
<keyword evidence="1" id="KW-1133">Transmembrane helix</keyword>
<evidence type="ECO:0000313" key="2">
    <source>
        <dbReference type="EMBL" id="KAG0573731.1"/>
    </source>
</evidence>
<keyword evidence="1" id="KW-0812">Transmembrane</keyword>
<evidence type="ECO:0000313" key="3">
    <source>
        <dbReference type="Proteomes" id="UP000822688"/>
    </source>
</evidence>
<accession>A0A8T0HSI5</accession>
<comment type="caution">
    <text evidence="2">The sequence shown here is derived from an EMBL/GenBank/DDBJ whole genome shotgun (WGS) entry which is preliminary data.</text>
</comment>
<keyword evidence="1" id="KW-0472">Membrane</keyword>
<feature type="transmembrane region" description="Helical" evidence="1">
    <location>
        <begin position="12"/>
        <end position="32"/>
    </location>
</feature>
<protein>
    <submittedName>
        <fullName evidence="2">Uncharacterized protein</fullName>
    </submittedName>
</protein>
<organism evidence="2 3">
    <name type="scientific">Ceratodon purpureus</name>
    <name type="common">Fire moss</name>
    <name type="synonym">Dicranum purpureum</name>
    <dbReference type="NCBI Taxonomy" id="3225"/>
    <lineage>
        <taxon>Eukaryota</taxon>
        <taxon>Viridiplantae</taxon>
        <taxon>Streptophyta</taxon>
        <taxon>Embryophyta</taxon>
        <taxon>Bryophyta</taxon>
        <taxon>Bryophytina</taxon>
        <taxon>Bryopsida</taxon>
        <taxon>Dicranidae</taxon>
        <taxon>Pseudoditrichales</taxon>
        <taxon>Ditrichaceae</taxon>
        <taxon>Ceratodon</taxon>
    </lineage>
</organism>
<proteinExistence type="predicted"/>
<keyword evidence="3" id="KW-1185">Reference proteome</keyword>
<dbReference type="AlphaFoldDB" id="A0A8T0HSI5"/>
<gene>
    <name evidence="2" type="ORF">KC19_VG204600</name>
</gene>
<dbReference type="Proteomes" id="UP000822688">
    <property type="component" value="Chromosome V"/>
</dbReference>
<reference evidence="2" key="1">
    <citation type="submission" date="2020-06" db="EMBL/GenBank/DDBJ databases">
        <title>WGS assembly of Ceratodon purpureus strain R40.</title>
        <authorList>
            <person name="Carey S.B."/>
            <person name="Jenkins J."/>
            <person name="Shu S."/>
            <person name="Lovell J.T."/>
            <person name="Sreedasyam A."/>
            <person name="Maumus F."/>
            <person name="Tiley G.P."/>
            <person name="Fernandez-Pozo N."/>
            <person name="Barry K."/>
            <person name="Chen C."/>
            <person name="Wang M."/>
            <person name="Lipzen A."/>
            <person name="Daum C."/>
            <person name="Saski C.A."/>
            <person name="Payton A.C."/>
            <person name="Mcbreen J.C."/>
            <person name="Conrad R.E."/>
            <person name="Kollar L.M."/>
            <person name="Olsson S."/>
            <person name="Huttunen S."/>
            <person name="Landis J.B."/>
            <person name="Wickett N.J."/>
            <person name="Johnson M.G."/>
            <person name="Rensing S.A."/>
            <person name="Grimwood J."/>
            <person name="Schmutz J."/>
            <person name="Mcdaniel S.F."/>
        </authorList>
    </citation>
    <scope>NUCLEOTIDE SEQUENCE</scope>
    <source>
        <strain evidence="2">R40</strain>
    </source>
</reference>
<sequence length="112" mass="12716">MESSWWLWEERLGSFLTLDSFIIEVLLSVIMLPSSSKIVKRKWEFFTKTQIMTSPGLRLLSFATRSQPCSHLGCFFGAVPNETLHVLPSAFSRVTTLSTSLKFSCTKRFGTC</sequence>